<evidence type="ECO:0000313" key="4">
    <source>
        <dbReference type="Proteomes" id="UP000737555"/>
    </source>
</evidence>
<feature type="coiled-coil region" evidence="1">
    <location>
        <begin position="46"/>
        <end position="85"/>
    </location>
</feature>
<sequence length="108" mass="11964">MSWTDATATTSPCTEVIGGQPLNPSGRPLSLTDAIPYRHLLKMAEYDEQAAELDGFRDRLSRLAAEECRQKAERIREHYRSLVAEHGLAFCAQQAAEEDGRNGGGRFV</sequence>
<protein>
    <submittedName>
        <fullName evidence="3">Uncharacterized protein</fullName>
    </submittedName>
</protein>
<feature type="compositionally biased region" description="Polar residues" evidence="2">
    <location>
        <begin position="1"/>
        <end position="13"/>
    </location>
</feature>
<evidence type="ECO:0000256" key="1">
    <source>
        <dbReference type="SAM" id="Coils"/>
    </source>
</evidence>
<dbReference type="RefSeq" id="WP_214166872.1">
    <property type="nucleotide sequence ID" value="NZ_DAIMMY010000038.1"/>
</dbReference>
<organism evidence="3 4">
    <name type="scientific">Methanoculleus bourgensis</name>
    <dbReference type="NCBI Taxonomy" id="83986"/>
    <lineage>
        <taxon>Archaea</taxon>
        <taxon>Methanobacteriati</taxon>
        <taxon>Methanobacteriota</taxon>
        <taxon>Stenosarchaea group</taxon>
        <taxon>Methanomicrobia</taxon>
        <taxon>Methanomicrobiales</taxon>
        <taxon>Methanomicrobiaceae</taxon>
        <taxon>Methanoculleus</taxon>
    </lineage>
</organism>
<evidence type="ECO:0000313" key="3">
    <source>
        <dbReference type="EMBL" id="NQS77183.1"/>
    </source>
</evidence>
<accession>A0A8T7GYM6</accession>
<keyword evidence="1" id="KW-0175">Coiled coil</keyword>
<dbReference type="AlphaFoldDB" id="A0A8T7GYM6"/>
<feature type="region of interest" description="Disordered" evidence="2">
    <location>
        <begin position="1"/>
        <end position="28"/>
    </location>
</feature>
<evidence type="ECO:0000256" key="2">
    <source>
        <dbReference type="SAM" id="MobiDB-lite"/>
    </source>
</evidence>
<dbReference type="EMBL" id="JABMJE010000003">
    <property type="protein sequence ID" value="NQS77183.1"/>
    <property type="molecule type" value="Genomic_DNA"/>
</dbReference>
<proteinExistence type="predicted"/>
<gene>
    <name evidence="3" type="ORF">HQQ74_00470</name>
</gene>
<dbReference type="Proteomes" id="UP000737555">
    <property type="component" value="Unassembled WGS sequence"/>
</dbReference>
<reference evidence="3" key="1">
    <citation type="submission" date="2020-05" db="EMBL/GenBank/DDBJ databases">
        <title>The first insight into the ecology of ammonia-tolerant syntrophic propionate oxidizing bacteria.</title>
        <authorList>
            <person name="Singh A."/>
            <person name="Schnurer A."/>
            <person name="Westerholm M."/>
        </authorList>
    </citation>
    <scope>NUCLEOTIDE SEQUENCE</scope>
    <source>
        <strain evidence="3">MAG54</strain>
    </source>
</reference>
<comment type="caution">
    <text evidence="3">The sequence shown here is derived from an EMBL/GenBank/DDBJ whole genome shotgun (WGS) entry which is preliminary data.</text>
</comment>
<name>A0A8T7GYM6_9EURY</name>